<dbReference type="Gene3D" id="2.40.160.20">
    <property type="match status" value="1"/>
</dbReference>
<dbReference type="SUPFAM" id="SSF56925">
    <property type="entry name" value="OMPA-like"/>
    <property type="match status" value="1"/>
</dbReference>
<protein>
    <submittedName>
        <fullName evidence="2">Lipid A 3-O-deacylase (PagL)</fullName>
    </submittedName>
</protein>
<dbReference type="AlphaFoldDB" id="A0A1H4J571"/>
<dbReference type="OrthoDB" id="117207at2"/>
<dbReference type="InterPro" id="IPR011250">
    <property type="entry name" value="OMP/PagP_B-barrel"/>
</dbReference>
<evidence type="ECO:0000313" key="3">
    <source>
        <dbReference type="Proteomes" id="UP000182409"/>
    </source>
</evidence>
<dbReference type="InterPro" id="IPR018550">
    <property type="entry name" value="Lipid-A_deacylase-rel"/>
</dbReference>
<dbReference type="Pfam" id="PF09411">
    <property type="entry name" value="PagL"/>
    <property type="match status" value="1"/>
</dbReference>
<dbReference type="RefSeq" id="WP_074652073.1">
    <property type="nucleotide sequence ID" value="NZ_FNSD01000001.1"/>
</dbReference>
<accession>A0A1H4J571</accession>
<sequence length="242" mass="26118">MRKLVGVVFAALALVAGRQGNAQMSPQEAPVQAAAKGTPWEYGVIVQGGKGITDNRDDFKFFMAGAHLGKVLTPVYGKGILRGNIEYAGEIFPYWQSNTPKFQRYSCTATPNPIVLDCVGPYTVGGTYHGVSVTPIILRWNFTHGKRIMPWVQAAGGVIWTNHKYPAYGNGQVNIVNDGPGSGASVWNFTPQGGIGMHYFVKPKQSLDLSANGVHISSASLGDRNPGVNASVQFSLGYTWWK</sequence>
<feature type="signal peptide" evidence="1">
    <location>
        <begin position="1"/>
        <end position="22"/>
    </location>
</feature>
<feature type="chain" id="PRO_5010194399" evidence="1">
    <location>
        <begin position="23"/>
        <end position="242"/>
    </location>
</feature>
<proteinExistence type="predicted"/>
<dbReference type="EMBL" id="FNSD01000001">
    <property type="protein sequence ID" value="SEB41106.1"/>
    <property type="molecule type" value="Genomic_DNA"/>
</dbReference>
<dbReference type="Proteomes" id="UP000182409">
    <property type="component" value="Unassembled WGS sequence"/>
</dbReference>
<reference evidence="2 3" key="1">
    <citation type="submission" date="2016-10" db="EMBL/GenBank/DDBJ databases">
        <authorList>
            <person name="de Groot N.N."/>
        </authorList>
    </citation>
    <scope>NUCLEOTIDE SEQUENCE [LARGE SCALE GENOMIC DNA]</scope>
    <source>
        <strain evidence="2 3">AB35.6</strain>
    </source>
</reference>
<evidence type="ECO:0000313" key="2">
    <source>
        <dbReference type="EMBL" id="SEB41106.1"/>
    </source>
</evidence>
<gene>
    <name evidence="2" type="ORF">SAMN05443244_0353</name>
</gene>
<organism evidence="2 3">
    <name type="scientific">Terriglobus roseus</name>
    <dbReference type="NCBI Taxonomy" id="392734"/>
    <lineage>
        <taxon>Bacteria</taxon>
        <taxon>Pseudomonadati</taxon>
        <taxon>Acidobacteriota</taxon>
        <taxon>Terriglobia</taxon>
        <taxon>Terriglobales</taxon>
        <taxon>Acidobacteriaceae</taxon>
        <taxon>Terriglobus</taxon>
    </lineage>
</organism>
<keyword evidence="1" id="KW-0732">Signal</keyword>
<evidence type="ECO:0000256" key="1">
    <source>
        <dbReference type="SAM" id="SignalP"/>
    </source>
</evidence>
<name>A0A1H4J571_9BACT</name>